<organism evidence="1 2">
    <name type="scientific">Nelumbo nucifera</name>
    <name type="common">Sacred lotus</name>
    <dbReference type="NCBI Taxonomy" id="4432"/>
    <lineage>
        <taxon>Eukaryota</taxon>
        <taxon>Viridiplantae</taxon>
        <taxon>Streptophyta</taxon>
        <taxon>Embryophyta</taxon>
        <taxon>Tracheophyta</taxon>
        <taxon>Spermatophyta</taxon>
        <taxon>Magnoliopsida</taxon>
        <taxon>Proteales</taxon>
        <taxon>Nelumbonaceae</taxon>
        <taxon>Nelumbo</taxon>
    </lineage>
</organism>
<accession>A0A822Z8H1</accession>
<name>A0A822Z8H1_NELNU</name>
<keyword evidence="2" id="KW-1185">Reference proteome</keyword>
<evidence type="ECO:0000313" key="2">
    <source>
        <dbReference type="Proteomes" id="UP000607653"/>
    </source>
</evidence>
<dbReference type="AlphaFoldDB" id="A0A822Z8H1"/>
<proteinExistence type="predicted"/>
<dbReference type="Proteomes" id="UP000607653">
    <property type="component" value="Unassembled WGS sequence"/>
</dbReference>
<evidence type="ECO:0000313" key="1">
    <source>
        <dbReference type="EMBL" id="DAD39659.1"/>
    </source>
</evidence>
<protein>
    <submittedName>
        <fullName evidence="1">Uncharacterized protein</fullName>
    </submittedName>
</protein>
<comment type="caution">
    <text evidence="1">The sequence shown here is derived from an EMBL/GenBank/DDBJ whole genome shotgun (WGS) entry which is preliminary data.</text>
</comment>
<sequence length="53" mass="6387">MKYMRNCIWINGVGFILSHHINRELNRCKILGTTISRTCHKILFPISKERQEW</sequence>
<reference evidence="1 2" key="1">
    <citation type="journal article" date="2020" name="Mol. Biol. Evol.">
        <title>Distinct Expression and Methylation Patterns for Genes with Different Fates following a Single Whole-Genome Duplication in Flowering Plants.</title>
        <authorList>
            <person name="Shi T."/>
            <person name="Rahmani R.S."/>
            <person name="Gugger P.F."/>
            <person name="Wang M."/>
            <person name="Li H."/>
            <person name="Zhang Y."/>
            <person name="Li Z."/>
            <person name="Wang Q."/>
            <person name="Van de Peer Y."/>
            <person name="Marchal K."/>
            <person name="Chen J."/>
        </authorList>
    </citation>
    <scope>NUCLEOTIDE SEQUENCE [LARGE SCALE GENOMIC DNA]</scope>
    <source>
        <tissue evidence="1">Leaf</tissue>
    </source>
</reference>
<gene>
    <name evidence="1" type="ORF">HUJ06_013982</name>
</gene>
<dbReference type="EMBL" id="DUZY01000005">
    <property type="protein sequence ID" value="DAD39659.1"/>
    <property type="molecule type" value="Genomic_DNA"/>
</dbReference>